<dbReference type="RefSeq" id="WP_244725190.1">
    <property type="nucleotide sequence ID" value="NZ_JALIRP010000004.1"/>
</dbReference>
<comment type="similarity">
    <text evidence="1">Belongs to the short-chain dehydrogenases/reductases (SDR) family.</text>
</comment>
<dbReference type="InterPro" id="IPR002347">
    <property type="entry name" value="SDR_fam"/>
</dbReference>
<dbReference type="Pfam" id="PF13561">
    <property type="entry name" value="adh_short_C2"/>
    <property type="match status" value="1"/>
</dbReference>
<dbReference type="PANTHER" id="PTHR24321:SF8">
    <property type="entry name" value="ESTRADIOL 17-BETA-DEHYDROGENASE 8-RELATED"/>
    <property type="match status" value="1"/>
</dbReference>
<protein>
    <submittedName>
        <fullName evidence="3">SDR family oxidoreductase</fullName>
    </submittedName>
</protein>
<dbReference type="NCBIfam" id="NF005559">
    <property type="entry name" value="PRK07231.1"/>
    <property type="match status" value="1"/>
</dbReference>
<keyword evidence="2" id="KW-0560">Oxidoreductase</keyword>
<dbReference type="EMBL" id="JALIRP010000004">
    <property type="protein sequence ID" value="MCJ8012387.1"/>
    <property type="molecule type" value="Genomic_DNA"/>
</dbReference>
<dbReference type="AlphaFoldDB" id="A0A9X1WNC2"/>
<dbReference type="PRINTS" id="PR00080">
    <property type="entry name" value="SDRFAMILY"/>
</dbReference>
<evidence type="ECO:0000256" key="2">
    <source>
        <dbReference type="ARBA" id="ARBA00023002"/>
    </source>
</evidence>
<dbReference type="PRINTS" id="PR00081">
    <property type="entry name" value="GDHRDH"/>
</dbReference>
<dbReference type="InterPro" id="IPR020904">
    <property type="entry name" value="Sc_DH/Rdtase_CS"/>
</dbReference>
<organism evidence="3 4">
    <name type="scientific">Paenibacillus mangrovi</name>
    <dbReference type="NCBI Taxonomy" id="2931978"/>
    <lineage>
        <taxon>Bacteria</taxon>
        <taxon>Bacillati</taxon>
        <taxon>Bacillota</taxon>
        <taxon>Bacilli</taxon>
        <taxon>Bacillales</taxon>
        <taxon>Paenibacillaceae</taxon>
        <taxon>Paenibacillus</taxon>
    </lineage>
</organism>
<comment type="caution">
    <text evidence="3">The sequence shown here is derived from an EMBL/GenBank/DDBJ whole genome shotgun (WGS) entry which is preliminary data.</text>
</comment>
<dbReference type="InterPro" id="IPR036291">
    <property type="entry name" value="NAD(P)-bd_dom_sf"/>
</dbReference>
<dbReference type="Gene3D" id="3.40.50.720">
    <property type="entry name" value="NAD(P)-binding Rossmann-like Domain"/>
    <property type="match status" value="1"/>
</dbReference>
<dbReference type="SUPFAM" id="SSF51735">
    <property type="entry name" value="NAD(P)-binding Rossmann-fold domains"/>
    <property type="match status" value="1"/>
</dbReference>
<evidence type="ECO:0000256" key="1">
    <source>
        <dbReference type="ARBA" id="ARBA00006484"/>
    </source>
</evidence>
<dbReference type="FunFam" id="3.40.50.720:FF:000084">
    <property type="entry name" value="Short-chain dehydrogenase reductase"/>
    <property type="match status" value="1"/>
</dbReference>
<evidence type="ECO:0000313" key="3">
    <source>
        <dbReference type="EMBL" id="MCJ8012387.1"/>
    </source>
</evidence>
<dbReference type="Proteomes" id="UP001139347">
    <property type="component" value="Unassembled WGS sequence"/>
</dbReference>
<proteinExistence type="inferred from homology"/>
<gene>
    <name evidence="3" type="ORF">MUG84_11655</name>
</gene>
<accession>A0A9X1WNC2</accession>
<dbReference type="GO" id="GO:0008206">
    <property type="term" value="P:bile acid metabolic process"/>
    <property type="evidence" value="ECO:0007669"/>
    <property type="project" value="UniProtKB-ARBA"/>
</dbReference>
<dbReference type="PROSITE" id="PS00061">
    <property type="entry name" value="ADH_SHORT"/>
    <property type="match status" value="1"/>
</dbReference>
<reference evidence="3" key="1">
    <citation type="submission" date="2022-04" db="EMBL/GenBank/DDBJ databases">
        <title>Paenibacillus mangrovi sp. nov., a novel endophytic bacterium isolated from bark of Kandelia candel.</title>
        <authorList>
            <person name="Tuo L."/>
        </authorList>
    </citation>
    <scope>NUCLEOTIDE SEQUENCE</scope>
    <source>
        <strain evidence="3">KQZ6P-2</strain>
    </source>
</reference>
<dbReference type="GO" id="GO:0016491">
    <property type="term" value="F:oxidoreductase activity"/>
    <property type="evidence" value="ECO:0007669"/>
    <property type="project" value="UniProtKB-KW"/>
</dbReference>
<sequence length="254" mass="26247">MKLQDKVTVITGAGSGMGKEMALLFGREGAKLVLADIFQASLDQVVAEVKANGGNAVGVVANVAKEDDVQNMIDTAVNTYGSLDVLVNNAGIMDKMVPAAEVTDELWERVIAVNATGPMRAIRKALPIMIKQGKGVIVNTASVGGLYGSRAGAAYTASKHAVVGLTKNVGYQYADAGIRCNAIAPGGVETNIMADAGEINIEALGVRKAMAGMGTNPRNGKPEEIAKVALFLASDDSSFINGTVITADSGWTAY</sequence>
<keyword evidence="4" id="KW-1185">Reference proteome</keyword>
<evidence type="ECO:0000313" key="4">
    <source>
        <dbReference type="Proteomes" id="UP001139347"/>
    </source>
</evidence>
<name>A0A9X1WNC2_9BACL</name>
<dbReference type="PANTHER" id="PTHR24321">
    <property type="entry name" value="DEHYDROGENASES, SHORT CHAIN"/>
    <property type="match status" value="1"/>
</dbReference>
<dbReference type="CDD" id="cd05233">
    <property type="entry name" value="SDR_c"/>
    <property type="match status" value="1"/>
</dbReference>